<evidence type="ECO:0000313" key="2">
    <source>
        <dbReference type="EMBL" id="HGT38156.1"/>
    </source>
</evidence>
<dbReference type="Pfam" id="PF01522">
    <property type="entry name" value="Polysacc_deac_1"/>
    <property type="match status" value="1"/>
</dbReference>
<dbReference type="InterPro" id="IPR045235">
    <property type="entry name" value="PuuE_HpPgdA-like"/>
</dbReference>
<reference evidence="2" key="1">
    <citation type="journal article" date="2020" name="mSystems">
        <title>Genome- and Community-Level Interaction Insights into Carbon Utilization and Element Cycling Functions of Hydrothermarchaeota in Hydrothermal Sediment.</title>
        <authorList>
            <person name="Zhou Z."/>
            <person name="Liu Y."/>
            <person name="Xu W."/>
            <person name="Pan J."/>
            <person name="Luo Z.H."/>
            <person name="Li M."/>
        </authorList>
    </citation>
    <scope>NUCLEOTIDE SEQUENCE [LARGE SCALE GENOMIC DNA]</scope>
    <source>
        <strain evidence="2">SpSt-508</strain>
    </source>
</reference>
<dbReference type="InterPro" id="IPR022560">
    <property type="entry name" value="DUF3473"/>
</dbReference>
<dbReference type="PANTHER" id="PTHR47561:SF1">
    <property type="entry name" value="POLYSACCHARIDE DEACETYLASE FAMILY PROTEIN (AFU_ORTHOLOGUE AFUA_6G05030)"/>
    <property type="match status" value="1"/>
</dbReference>
<dbReference type="InterPro" id="IPR011330">
    <property type="entry name" value="Glyco_hydro/deAcase_b/a-brl"/>
</dbReference>
<dbReference type="Pfam" id="PF11959">
    <property type="entry name" value="DUF3473"/>
    <property type="match status" value="1"/>
</dbReference>
<dbReference type="SUPFAM" id="SSF88713">
    <property type="entry name" value="Glycoside hydrolase/deacetylase"/>
    <property type="match status" value="1"/>
</dbReference>
<dbReference type="InterPro" id="IPR002509">
    <property type="entry name" value="NODB_dom"/>
</dbReference>
<proteinExistence type="predicted"/>
<dbReference type="PANTHER" id="PTHR47561">
    <property type="entry name" value="POLYSACCHARIDE DEACETYLASE FAMILY PROTEIN (AFU_ORTHOLOGUE AFUA_6G05030)"/>
    <property type="match status" value="1"/>
</dbReference>
<name>A0A7C4LJG5_9PLAN</name>
<dbReference type="NCBIfam" id="TIGR03006">
    <property type="entry name" value="pepcterm_polyde"/>
    <property type="match status" value="1"/>
</dbReference>
<dbReference type="PROSITE" id="PS51677">
    <property type="entry name" value="NODB"/>
    <property type="match status" value="1"/>
</dbReference>
<evidence type="ECO:0000259" key="1">
    <source>
        <dbReference type="PROSITE" id="PS51677"/>
    </source>
</evidence>
<dbReference type="Gene3D" id="3.20.20.370">
    <property type="entry name" value="Glycoside hydrolase/deacetylase"/>
    <property type="match status" value="1"/>
</dbReference>
<accession>A0A7C4LJG5</accession>
<protein>
    <submittedName>
        <fullName evidence="2">DUF3473 domain-containing protein</fullName>
    </submittedName>
</protein>
<sequence>MPCQTSTRRGSGRFHRRICLAAPSRYVLIPPAQVFHPADNLLHALTVDVEDWPQSTLDHSLPITERAVRNTYRLLELFGRHGVRGTFFVLGLLAEKFPRLVADIAAEGHEVASHGYSHRAVFHIGPEGFVDELKRSVQLLEDITGQPVRGYRAPDFSITARSLWALDLLAQHGLQYDSSIFPLKLRRYGIAGFPRGIHRRPNGLVEVPLSTVSWAGRRWPVAGGGYFRLYPYALTRLAVARLQAEGQPAIVYVHPYEVDPAELRELAWPMSFRTRVTQGLNRRFVAGRLGRLLNDFRFGPIADVLRQSVPEHGRQPV</sequence>
<dbReference type="InterPro" id="IPR014344">
    <property type="entry name" value="XrtA_polysacc_deacetyl"/>
</dbReference>
<gene>
    <name evidence="2" type="ORF">ENS64_02640</name>
</gene>
<comment type="caution">
    <text evidence="2">The sequence shown here is derived from an EMBL/GenBank/DDBJ whole genome shotgun (WGS) entry which is preliminary data.</text>
</comment>
<dbReference type="AlphaFoldDB" id="A0A7C4LJG5"/>
<dbReference type="CDD" id="cd10941">
    <property type="entry name" value="CE4_PuuE_HpPgdA_like_2"/>
    <property type="match status" value="1"/>
</dbReference>
<feature type="domain" description="NodB homology" evidence="1">
    <location>
        <begin position="57"/>
        <end position="317"/>
    </location>
</feature>
<dbReference type="GO" id="GO:0005975">
    <property type="term" value="P:carbohydrate metabolic process"/>
    <property type="evidence" value="ECO:0007669"/>
    <property type="project" value="InterPro"/>
</dbReference>
<organism evidence="2">
    <name type="scientific">Schlesneria paludicola</name>
    <dbReference type="NCBI Taxonomy" id="360056"/>
    <lineage>
        <taxon>Bacteria</taxon>
        <taxon>Pseudomonadati</taxon>
        <taxon>Planctomycetota</taxon>
        <taxon>Planctomycetia</taxon>
        <taxon>Planctomycetales</taxon>
        <taxon>Planctomycetaceae</taxon>
        <taxon>Schlesneria</taxon>
    </lineage>
</organism>
<dbReference type="EMBL" id="DSVQ01000006">
    <property type="protein sequence ID" value="HGT38156.1"/>
    <property type="molecule type" value="Genomic_DNA"/>
</dbReference>
<dbReference type="GO" id="GO:0016810">
    <property type="term" value="F:hydrolase activity, acting on carbon-nitrogen (but not peptide) bonds"/>
    <property type="evidence" value="ECO:0007669"/>
    <property type="project" value="InterPro"/>
</dbReference>